<comment type="caution">
    <text evidence="1">The sequence shown here is derived from an EMBL/GenBank/DDBJ whole genome shotgun (WGS) entry which is preliminary data.</text>
</comment>
<reference evidence="1 2" key="1">
    <citation type="journal article" date="2019" name="Commun. Biol.">
        <title>The bagworm genome reveals a unique fibroin gene that provides high tensile strength.</title>
        <authorList>
            <person name="Kono N."/>
            <person name="Nakamura H."/>
            <person name="Ohtoshi R."/>
            <person name="Tomita M."/>
            <person name="Numata K."/>
            <person name="Arakawa K."/>
        </authorList>
    </citation>
    <scope>NUCLEOTIDE SEQUENCE [LARGE SCALE GENOMIC DNA]</scope>
</reference>
<keyword evidence="2" id="KW-1185">Reference proteome</keyword>
<accession>A0A4C1XBS5</accession>
<dbReference type="EMBL" id="BGZK01000812">
    <property type="protein sequence ID" value="GBP61351.1"/>
    <property type="molecule type" value="Genomic_DNA"/>
</dbReference>
<proteinExistence type="predicted"/>
<evidence type="ECO:0000313" key="2">
    <source>
        <dbReference type="Proteomes" id="UP000299102"/>
    </source>
</evidence>
<organism evidence="1 2">
    <name type="scientific">Eumeta variegata</name>
    <name type="common">Bagworm moth</name>
    <name type="synonym">Eumeta japonica</name>
    <dbReference type="NCBI Taxonomy" id="151549"/>
    <lineage>
        <taxon>Eukaryota</taxon>
        <taxon>Metazoa</taxon>
        <taxon>Ecdysozoa</taxon>
        <taxon>Arthropoda</taxon>
        <taxon>Hexapoda</taxon>
        <taxon>Insecta</taxon>
        <taxon>Pterygota</taxon>
        <taxon>Neoptera</taxon>
        <taxon>Endopterygota</taxon>
        <taxon>Lepidoptera</taxon>
        <taxon>Glossata</taxon>
        <taxon>Ditrysia</taxon>
        <taxon>Tineoidea</taxon>
        <taxon>Psychidae</taxon>
        <taxon>Oiketicinae</taxon>
        <taxon>Eumeta</taxon>
    </lineage>
</organism>
<dbReference type="AlphaFoldDB" id="A0A4C1XBS5"/>
<dbReference type="Proteomes" id="UP000299102">
    <property type="component" value="Unassembled WGS sequence"/>
</dbReference>
<evidence type="ECO:0000313" key="1">
    <source>
        <dbReference type="EMBL" id="GBP61351.1"/>
    </source>
</evidence>
<gene>
    <name evidence="1" type="ORF">EVAR_50833_1</name>
</gene>
<sequence>MSSSITIKIMKLLNSEQDRPKFSKYHLIVIACSKNYHYMAPVLRVGSRIKVALSRSPSRSPVVMYMSMIDGKQQQVWACTGMLSDDLASA</sequence>
<protein>
    <submittedName>
        <fullName evidence="1">Uncharacterized protein</fullName>
    </submittedName>
</protein>
<name>A0A4C1XBS5_EUMVA</name>